<dbReference type="PROSITE" id="PS50850">
    <property type="entry name" value="MFS"/>
    <property type="match status" value="1"/>
</dbReference>
<feature type="transmembrane region" description="Helical" evidence="7">
    <location>
        <begin position="246"/>
        <end position="270"/>
    </location>
</feature>
<evidence type="ECO:0000256" key="5">
    <source>
        <dbReference type="ARBA" id="ARBA00022989"/>
    </source>
</evidence>
<evidence type="ECO:0000259" key="8">
    <source>
        <dbReference type="PROSITE" id="PS50850"/>
    </source>
</evidence>
<dbReference type="RefSeq" id="WP_096426418.1">
    <property type="nucleotide sequence ID" value="NZ_AP015029.1"/>
</dbReference>
<feature type="transmembrane region" description="Helical" evidence="7">
    <location>
        <begin position="364"/>
        <end position="385"/>
    </location>
</feature>
<dbReference type="PANTHER" id="PTHR23517">
    <property type="entry name" value="RESISTANCE PROTEIN MDTM, PUTATIVE-RELATED-RELATED"/>
    <property type="match status" value="1"/>
</dbReference>
<feature type="transmembrane region" description="Helical" evidence="7">
    <location>
        <begin position="12"/>
        <end position="33"/>
    </location>
</feature>
<sequence length="396" mass="41649">MKTPRFPRFYHGALLAMMGWVTVIATGTLAPVLPKISQHFAGTAHLELMIGFLATIPALSVALLAVVLGSLADRFGQRRVLLFGLLGYGIFGILPYWLESLQAIIATRLVVGIGEAAVMTASTAMIGLYFSGKARERWLAIQVTSANVIGVMAILAGGVAGNLDWRLPFLAYSFALLLFLLAVALLPHRERKDVIKMPNVKIDRQLRLVLLRNCGLLIFSIIGLYILIIQMAFLLDARGAVDSATIGFGISLAAAGVAIGAAFSAVLAGIPRQIRMPVALIIMAVGFAGVALAVNQVITIVSGTIAGLGVGLILPPLLASTLAQTAPGNMGIVCGIWTSSVFIGQFINPPLFIALRSLTGSQEYSILGFAGACAVLALLMAALPLSRKPIGLPLTE</sequence>
<dbReference type="CDD" id="cd17473">
    <property type="entry name" value="MFS_arabinose_efflux_permease_like"/>
    <property type="match status" value="1"/>
</dbReference>
<evidence type="ECO:0000256" key="7">
    <source>
        <dbReference type="SAM" id="Phobius"/>
    </source>
</evidence>
<feature type="transmembrane region" description="Helical" evidence="7">
    <location>
        <begin position="209"/>
        <end position="234"/>
    </location>
</feature>
<dbReference type="InterPro" id="IPR011701">
    <property type="entry name" value="MFS"/>
</dbReference>
<dbReference type="Proteomes" id="UP000218731">
    <property type="component" value="Chromosome 1"/>
</dbReference>
<proteinExistence type="predicted"/>
<feature type="transmembrane region" description="Helical" evidence="7">
    <location>
        <begin position="169"/>
        <end position="188"/>
    </location>
</feature>
<gene>
    <name evidence="9" type="ORF">KF715C_ch35600</name>
</gene>
<dbReference type="AlphaFoldDB" id="A0A1L7NF97"/>
<dbReference type="SUPFAM" id="SSF103473">
    <property type="entry name" value="MFS general substrate transporter"/>
    <property type="match status" value="1"/>
</dbReference>
<keyword evidence="2" id="KW-0813">Transport</keyword>
<feature type="transmembrane region" description="Helical" evidence="7">
    <location>
        <begin position="138"/>
        <end position="163"/>
    </location>
</feature>
<feature type="transmembrane region" description="Helical" evidence="7">
    <location>
        <begin position="277"/>
        <end position="294"/>
    </location>
</feature>
<dbReference type="GO" id="GO:0005886">
    <property type="term" value="C:plasma membrane"/>
    <property type="evidence" value="ECO:0007669"/>
    <property type="project" value="UniProtKB-SubCell"/>
</dbReference>
<evidence type="ECO:0000256" key="2">
    <source>
        <dbReference type="ARBA" id="ARBA00022448"/>
    </source>
</evidence>
<comment type="subcellular location">
    <subcellularLocation>
        <location evidence="1">Cell membrane</location>
        <topology evidence="1">Multi-pass membrane protein</topology>
    </subcellularLocation>
</comment>
<dbReference type="EMBL" id="AP015029">
    <property type="protein sequence ID" value="BAW24133.1"/>
    <property type="molecule type" value="Genomic_DNA"/>
</dbReference>
<reference evidence="9 10" key="1">
    <citation type="submission" date="2015-11" db="EMBL/GenBank/DDBJ databases">
        <title>Complete genome sequencing of a biphenyl-degrading bacterium, Pseudomonas putida KF715 (=NBRC110667).</title>
        <authorList>
            <person name="Suenaga H."/>
            <person name="Fujihara N."/>
            <person name="Watanabe T."/>
            <person name="Hirose J."/>
            <person name="Kimura N."/>
            <person name="Yamazoe A."/>
            <person name="Hosoyama A."/>
            <person name="Shimodaira J."/>
            <person name="Furukawa K."/>
        </authorList>
    </citation>
    <scope>NUCLEOTIDE SEQUENCE [LARGE SCALE GENOMIC DNA]</scope>
    <source>
        <strain evidence="9 10">KF715</strain>
    </source>
</reference>
<dbReference type="PANTHER" id="PTHR23517:SF2">
    <property type="entry name" value="MULTIDRUG RESISTANCE PROTEIN MDTH"/>
    <property type="match status" value="1"/>
</dbReference>
<accession>A0A1L7NF97</accession>
<dbReference type="Pfam" id="PF07690">
    <property type="entry name" value="MFS_1"/>
    <property type="match status" value="1"/>
</dbReference>
<organism evidence="9 10">
    <name type="scientific">Pseudomonas putida</name>
    <name type="common">Arthrobacter siderocapsulatus</name>
    <dbReference type="NCBI Taxonomy" id="303"/>
    <lineage>
        <taxon>Bacteria</taxon>
        <taxon>Pseudomonadati</taxon>
        <taxon>Pseudomonadota</taxon>
        <taxon>Gammaproteobacteria</taxon>
        <taxon>Pseudomonadales</taxon>
        <taxon>Pseudomonadaceae</taxon>
        <taxon>Pseudomonas</taxon>
    </lineage>
</organism>
<feature type="transmembrane region" description="Helical" evidence="7">
    <location>
        <begin position="110"/>
        <end position="131"/>
    </location>
</feature>
<feature type="transmembrane region" description="Helical" evidence="7">
    <location>
        <begin position="80"/>
        <end position="98"/>
    </location>
</feature>
<feature type="transmembrane region" description="Helical" evidence="7">
    <location>
        <begin position="300"/>
        <end position="319"/>
    </location>
</feature>
<evidence type="ECO:0000256" key="3">
    <source>
        <dbReference type="ARBA" id="ARBA00022475"/>
    </source>
</evidence>
<dbReference type="InterPro" id="IPR001958">
    <property type="entry name" value="Tet-R_TetA/multi-R_MdtG-like"/>
</dbReference>
<dbReference type="InterPro" id="IPR036259">
    <property type="entry name" value="MFS_trans_sf"/>
</dbReference>
<evidence type="ECO:0000313" key="10">
    <source>
        <dbReference type="Proteomes" id="UP000218731"/>
    </source>
</evidence>
<keyword evidence="6 7" id="KW-0472">Membrane</keyword>
<feature type="transmembrane region" description="Helical" evidence="7">
    <location>
        <begin position="331"/>
        <end position="352"/>
    </location>
</feature>
<evidence type="ECO:0000256" key="1">
    <source>
        <dbReference type="ARBA" id="ARBA00004651"/>
    </source>
</evidence>
<feature type="domain" description="Major facilitator superfamily (MFS) profile" evidence="8">
    <location>
        <begin position="11"/>
        <end position="389"/>
    </location>
</feature>
<keyword evidence="3" id="KW-1003">Cell membrane</keyword>
<dbReference type="PRINTS" id="PR01035">
    <property type="entry name" value="TCRTETA"/>
</dbReference>
<keyword evidence="4 7" id="KW-0812">Transmembrane</keyword>
<name>A0A1L7NF97_PSEPU</name>
<dbReference type="GO" id="GO:0022857">
    <property type="term" value="F:transmembrane transporter activity"/>
    <property type="evidence" value="ECO:0007669"/>
    <property type="project" value="InterPro"/>
</dbReference>
<evidence type="ECO:0000256" key="4">
    <source>
        <dbReference type="ARBA" id="ARBA00022692"/>
    </source>
</evidence>
<feature type="transmembrane region" description="Helical" evidence="7">
    <location>
        <begin position="48"/>
        <end position="68"/>
    </location>
</feature>
<protein>
    <submittedName>
        <fullName evidence="9">Putative MFS transport system component</fullName>
    </submittedName>
</protein>
<evidence type="ECO:0000313" key="9">
    <source>
        <dbReference type="EMBL" id="BAW24133.1"/>
    </source>
</evidence>
<dbReference type="InterPro" id="IPR050171">
    <property type="entry name" value="MFS_Transporters"/>
</dbReference>
<evidence type="ECO:0000256" key="6">
    <source>
        <dbReference type="ARBA" id="ARBA00023136"/>
    </source>
</evidence>
<keyword evidence="5 7" id="KW-1133">Transmembrane helix</keyword>
<dbReference type="InterPro" id="IPR020846">
    <property type="entry name" value="MFS_dom"/>
</dbReference>
<dbReference type="Gene3D" id="1.20.1250.20">
    <property type="entry name" value="MFS general substrate transporter like domains"/>
    <property type="match status" value="1"/>
</dbReference>